<evidence type="ECO:0000313" key="3">
    <source>
        <dbReference type="Proteomes" id="UP000266861"/>
    </source>
</evidence>
<name>A0A397J544_9GLOM</name>
<evidence type="ECO:0000313" key="2">
    <source>
        <dbReference type="EMBL" id="RHZ80344.1"/>
    </source>
</evidence>
<feature type="compositionally biased region" description="Acidic residues" evidence="1">
    <location>
        <begin position="69"/>
        <end position="83"/>
    </location>
</feature>
<organism evidence="2 3">
    <name type="scientific">Diversispora epigaea</name>
    <dbReference type="NCBI Taxonomy" id="1348612"/>
    <lineage>
        <taxon>Eukaryota</taxon>
        <taxon>Fungi</taxon>
        <taxon>Fungi incertae sedis</taxon>
        <taxon>Mucoromycota</taxon>
        <taxon>Glomeromycotina</taxon>
        <taxon>Glomeromycetes</taxon>
        <taxon>Diversisporales</taxon>
        <taxon>Diversisporaceae</taxon>
        <taxon>Diversispora</taxon>
    </lineage>
</organism>
<dbReference type="AlphaFoldDB" id="A0A397J544"/>
<dbReference type="Proteomes" id="UP000266861">
    <property type="component" value="Unassembled WGS sequence"/>
</dbReference>
<comment type="caution">
    <text evidence="2">The sequence shown here is derived from an EMBL/GenBank/DDBJ whole genome shotgun (WGS) entry which is preliminary data.</text>
</comment>
<evidence type="ECO:0000256" key="1">
    <source>
        <dbReference type="SAM" id="MobiDB-lite"/>
    </source>
</evidence>
<sequence>MDKIQHIKTHSADTISRFTNLQIQTIIDHFTEKPNMEFTDDPSDGLPEIKANTSYPAPKTYISCSNSDFSDDDDSDNDDDEANDMSVTYFDDEAEYYYNLDGGNL</sequence>
<keyword evidence="3" id="KW-1185">Reference proteome</keyword>
<dbReference type="OrthoDB" id="2447391at2759"/>
<gene>
    <name evidence="2" type="ORF">Glove_137g152</name>
</gene>
<accession>A0A397J544</accession>
<reference evidence="2 3" key="1">
    <citation type="submission" date="2018-08" db="EMBL/GenBank/DDBJ databases">
        <title>Genome and evolution of the arbuscular mycorrhizal fungus Diversispora epigaea (formerly Glomus versiforme) and its bacterial endosymbionts.</title>
        <authorList>
            <person name="Sun X."/>
            <person name="Fei Z."/>
            <person name="Harrison M."/>
        </authorList>
    </citation>
    <scope>NUCLEOTIDE SEQUENCE [LARGE SCALE GENOMIC DNA]</scope>
    <source>
        <strain evidence="2 3">IT104</strain>
    </source>
</reference>
<dbReference type="EMBL" id="PQFF01000128">
    <property type="protein sequence ID" value="RHZ80344.1"/>
    <property type="molecule type" value="Genomic_DNA"/>
</dbReference>
<feature type="region of interest" description="Disordered" evidence="1">
    <location>
        <begin position="34"/>
        <end position="86"/>
    </location>
</feature>
<protein>
    <submittedName>
        <fullName evidence="2">Uncharacterized protein</fullName>
    </submittedName>
</protein>
<proteinExistence type="predicted"/>